<dbReference type="InterPro" id="IPR052483">
    <property type="entry name" value="bZIP_transcription_regulators"/>
</dbReference>
<proteinExistence type="predicted"/>
<dbReference type="Gramene" id="MELO3C020524.2.1">
    <property type="protein sequence ID" value="MELO3C020524.2.1"/>
    <property type="gene ID" value="MELO3C020524.2"/>
</dbReference>
<organism evidence="6">
    <name type="scientific">Cucumis melo</name>
    <name type="common">Muskmelon</name>
    <dbReference type="NCBI Taxonomy" id="3656"/>
    <lineage>
        <taxon>Eukaryota</taxon>
        <taxon>Viridiplantae</taxon>
        <taxon>Streptophyta</taxon>
        <taxon>Embryophyta</taxon>
        <taxon>Tracheophyta</taxon>
        <taxon>Spermatophyta</taxon>
        <taxon>Magnoliopsida</taxon>
        <taxon>eudicotyledons</taxon>
        <taxon>Gunneridae</taxon>
        <taxon>Pentapetalae</taxon>
        <taxon>rosids</taxon>
        <taxon>fabids</taxon>
        <taxon>Cucurbitales</taxon>
        <taxon>Cucurbitaceae</taxon>
        <taxon>Benincaseae</taxon>
        <taxon>Cucumis</taxon>
    </lineage>
</organism>
<dbReference type="InterPro" id="IPR046347">
    <property type="entry name" value="bZIP_sf"/>
</dbReference>
<dbReference type="GO" id="GO:0003700">
    <property type="term" value="F:DNA-binding transcription factor activity"/>
    <property type="evidence" value="ECO:0007669"/>
    <property type="project" value="InterPro"/>
</dbReference>
<dbReference type="InterPro" id="IPR044759">
    <property type="entry name" value="bZIP_RF2"/>
</dbReference>
<reference evidence="6" key="1">
    <citation type="submission" date="2023-03" db="UniProtKB">
        <authorList>
            <consortium name="EnsemblPlants"/>
        </authorList>
    </citation>
    <scope>IDENTIFICATION</scope>
</reference>
<gene>
    <name evidence="6" type="primary">103497225</name>
</gene>
<sequence length="285" mass="32656">MELCSVSTYSTTPPVTIRPDNRCLVVNNSVSDWRRSFVIGCSREDEERRRPTVPLAPFGAGEMSSGGDGLGNVDGRNNSEQILYGRNIDPNMDPRKLKRIMSNRVSAQKSRLKKVQYVADMERKLKSLEAHIAVLSPQVELYRNQQHVLQMEQKRLNQKILNCSRNKLIRDAEIEENRAEVNRLRELHMKQQCEANGWDSNVFQMPSPSPSPSHFHTSELTNVVSPPPLYATENGERTVEENGLGQFNSTVRHKMVEYKWMPTPGLRQASKPNFNQMSYEMERPN</sequence>
<protein>
    <recommendedName>
        <fullName evidence="5">BZIP domain-containing protein</fullName>
    </recommendedName>
</protein>
<evidence type="ECO:0000313" key="6">
    <source>
        <dbReference type="EnsemblPlants" id="MELO3C020524.2.1"/>
    </source>
</evidence>
<dbReference type="eggNOG" id="ENOG502SB6C">
    <property type="taxonomic scope" value="Eukaryota"/>
</dbReference>
<keyword evidence="3" id="KW-0539">Nucleus</keyword>
<feature type="domain" description="BZIP" evidence="5">
    <location>
        <begin position="93"/>
        <end position="156"/>
    </location>
</feature>
<evidence type="ECO:0000256" key="4">
    <source>
        <dbReference type="SAM" id="MobiDB-lite"/>
    </source>
</evidence>
<dbReference type="SMART" id="SM00338">
    <property type="entry name" value="BRLZ"/>
    <property type="match status" value="1"/>
</dbReference>
<dbReference type="GO" id="GO:0003677">
    <property type="term" value="F:DNA binding"/>
    <property type="evidence" value="ECO:0007669"/>
    <property type="project" value="TreeGrafter"/>
</dbReference>
<dbReference type="PANTHER" id="PTHR46391">
    <property type="entry name" value="BASIC LEUCINE ZIPPER 34"/>
    <property type="match status" value="1"/>
</dbReference>
<evidence type="ECO:0000256" key="3">
    <source>
        <dbReference type="ARBA" id="ARBA00023242"/>
    </source>
</evidence>
<dbReference type="GO" id="GO:0045893">
    <property type="term" value="P:positive regulation of DNA-templated transcription"/>
    <property type="evidence" value="ECO:0007669"/>
    <property type="project" value="TreeGrafter"/>
</dbReference>
<dbReference type="Pfam" id="PF00170">
    <property type="entry name" value="bZIP_1"/>
    <property type="match status" value="1"/>
</dbReference>
<accession>A0A1S3C5D9</accession>
<evidence type="ECO:0000256" key="2">
    <source>
        <dbReference type="ARBA" id="ARBA00023163"/>
    </source>
</evidence>
<feature type="region of interest" description="Disordered" evidence="4">
    <location>
        <begin position="48"/>
        <end position="70"/>
    </location>
</feature>
<keyword evidence="2" id="KW-0804">Transcription</keyword>
<dbReference type="EnsemblPlants" id="MELO3C020524.2.1">
    <property type="protein sequence ID" value="MELO3C020524.2.1"/>
    <property type="gene ID" value="MELO3C020524.2"/>
</dbReference>
<dbReference type="Gene3D" id="1.20.5.170">
    <property type="match status" value="1"/>
</dbReference>
<evidence type="ECO:0000259" key="5">
    <source>
        <dbReference type="PROSITE" id="PS50217"/>
    </source>
</evidence>
<name>A0A1S3C5D9_CUCME</name>
<dbReference type="InterPro" id="IPR004827">
    <property type="entry name" value="bZIP"/>
</dbReference>
<dbReference type="CDD" id="cd14703">
    <property type="entry name" value="bZIP_plant_RF2"/>
    <property type="match status" value="1"/>
</dbReference>
<evidence type="ECO:0000256" key="1">
    <source>
        <dbReference type="ARBA" id="ARBA00023015"/>
    </source>
</evidence>
<dbReference type="PANTHER" id="PTHR46391:SF13">
    <property type="entry name" value="ACTIVATOR OF SPOMIN LUC3"/>
    <property type="match status" value="1"/>
</dbReference>
<dbReference type="AlphaFoldDB" id="A0A1S3C5D9"/>
<dbReference type="PROSITE" id="PS50217">
    <property type="entry name" value="BZIP"/>
    <property type="match status" value="1"/>
</dbReference>
<dbReference type="SUPFAM" id="SSF57959">
    <property type="entry name" value="Leucine zipper domain"/>
    <property type="match status" value="1"/>
</dbReference>
<dbReference type="PROSITE" id="PS00036">
    <property type="entry name" value="BZIP_BASIC"/>
    <property type="match status" value="1"/>
</dbReference>
<dbReference type="GO" id="GO:0005634">
    <property type="term" value="C:nucleus"/>
    <property type="evidence" value="ECO:0007669"/>
    <property type="project" value="UniProtKB-ARBA"/>
</dbReference>
<keyword evidence="1" id="KW-0805">Transcription regulation</keyword>